<reference evidence="1 2" key="1">
    <citation type="submission" date="2020-02" db="EMBL/GenBank/DDBJ databases">
        <authorList>
            <person name="Ferguson B K."/>
        </authorList>
    </citation>
    <scope>NUCLEOTIDE SEQUENCE [LARGE SCALE GENOMIC DNA]</scope>
</reference>
<gene>
    <name evidence="1" type="ORF">NTEN_LOCUS22887</name>
</gene>
<evidence type="ECO:0000313" key="1">
    <source>
        <dbReference type="EMBL" id="CAB0019175.1"/>
    </source>
</evidence>
<evidence type="ECO:0000313" key="2">
    <source>
        <dbReference type="Proteomes" id="UP000479000"/>
    </source>
</evidence>
<keyword evidence="2" id="KW-1185">Reference proteome</keyword>
<name>A0A6H5HQH9_9HEMI</name>
<accession>A0A6H5HQH9</accession>
<dbReference type="EMBL" id="CADCXU010033868">
    <property type="protein sequence ID" value="CAB0019175.1"/>
    <property type="molecule type" value="Genomic_DNA"/>
</dbReference>
<dbReference type="AlphaFoldDB" id="A0A6H5HQH9"/>
<dbReference type="Proteomes" id="UP000479000">
    <property type="component" value="Unassembled WGS sequence"/>
</dbReference>
<sequence length="125" mass="14496">MKVFRKMILQYLKGMITNKPHETSNNVINFLQGIVKNSGRQLPADFFLTIVYHYEEIVTTYSSAQCGPHGKEEYGWARQSMVKQGYENFKKLIMIFFIENNETIDGAEGVLHRQDERPEQPGHAQ</sequence>
<proteinExistence type="predicted"/>
<protein>
    <submittedName>
        <fullName evidence="1">Uncharacterized protein</fullName>
    </submittedName>
</protein>
<organism evidence="1 2">
    <name type="scientific">Nesidiocoris tenuis</name>
    <dbReference type="NCBI Taxonomy" id="355587"/>
    <lineage>
        <taxon>Eukaryota</taxon>
        <taxon>Metazoa</taxon>
        <taxon>Ecdysozoa</taxon>
        <taxon>Arthropoda</taxon>
        <taxon>Hexapoda</taxon>
        <taxon>Insecta</taxon>
        <taxon>Pterygota</taxon>
        <taxon>Neoptera</taxon>
        <taxon>Paraneoptera</taxon>
        <taxon>Hemiptera</taxon>
        <taxon>Heteroptera</taxon>
        <taxon>Panheteroptera</taxon>
        <taxon>Cimicomorpha</taxon>
        <taxon>Miridae</taxon>
        <taxon>Dicyphina</taxon>
        <taxon>Nesidiocoris</taxon>
    </lineage>
</organism>
<feature type="non-terminal residue" evidence="1">
    <location>
        <position position="125"/>
    </location>
</feature>